<evidence type="ECO:0000256" key="6">
    <source>
        <dbReference type="ARBA" id="ARBA00022603"/>
    </source>
</evidence>
<evidence type="ECO:0000256" key="7">
    <source>
        <dbReference type="ARBA" id="ARBA00022679"/>
    </source>
</evidence>
<dbReference type="SFLD" id="SFLDF00275">
    <property type="entry name" value="adenosine_C2_methyltransferase"/>
    <property type="match status" value="1"/>
</dbReference>
<comment type="miscellaneous">
    <text evidence="14">Reaction proceeds by a ping-pong mechanism involving intermediate methylation of a conserved cysteine residue.</text>
</comment>
<evidence type="ECO:0000256" key="14">
    <source>
        <dbReference type="HAMAP-Rule" id="MF_01849"/>
    </source>
</evidence>
<dbReference type="Proteomes" id="UP000019402">
    <property type="component" value="Unassembled WGS sequence"/>
</dbReference>
<dbReference type="STRING" id="869213.GCA_000517085_02904"/>
<evidence type="ECO:0000256" key="4">
    <source>
        <dbReference type="ARBA" id="ARBA00022490"/>
    </source>
</evidence>
<dbReference type="EMBL" id="BAMD01000070">
    <property type="protein sequence ID" value="GAF05138.1"/>
    <property type="molecule type" value="Genomic_DNA"/>
</dbReference>
<dbReference type="FunFam" id="3.20.20.70:FF:000014">
    <property type="entry name" value="Probable dual-specificity RNA methyltransferase RlmN"/>
    <property type="match status" value="1"/>
</dbReference>
<dbReference type="GO" id="GO:0051539">
    <property type="term" value="F:4 iron, 4 sulfur cluster binding"/>
    <property type="evidence" value="ECO:0007669"/>
    <property type="project" value="UniProtKB-UniRule"/>
</dbReference>
<comment type="caution">
    <text evidence="14">Lacks conserved residue(s) required for the propagation of feature annotation.</text>
</comment>
<keyword evidence="4 14" id="KW-0963">Cytoplasm</keyword>
<keyword evidence="17" id="KW-1185">Reference proteome</keyword>
<evidence type="ECO:0000256" key="12">
    <source>
        <dbReference type="ARBA" id="ARBA00023014"/>
    </source>
</evidence>
<reference evidence="16 17" key="1">
    <citation type="journal article" date="2014" name="Genome Announc.">
        <title>Draft Genome Sequence of Cytophaga fermentans JCM 21142T, a Facultative Anaerobe Isolated from Marine Mud.</title>
        <authorList>
            <person name="Starns D."/>
            <person name="Oshima K."/>
            <person name="Suda W."/>
            <person name="Iino T."/>
            <person name="Yuki M."/>
            <person name="Inoue J."/>
            <person name="Kitamura K."/>
            <person name="Iida T."/>
            <person name="Darby A."/>
            <person name="Hattori M."/>
            <person name="Ohkuma M."/>
        </authorList>
    </citation>
    <scope>NUCLEOTIDE SEQUENCE [LARGE SCALE GENOMIC DNA]</scope>
    <source>
        <strain evidence="16 17">JCM 21142</strain>
    </source>
</reference>
<comment type="catalytic activity">
    <reaction evidence="14">
        <text>adenosine(2503) in 23S rRNA + 2 reduced [2Fe-2S]-[ferredoxin] + 2 S-adenosyl-L-methionine = 2-methyladenosine(2503) in 23S rRNA + 5'-deoxyadenosine + L-methionine + 2 oxidized [2Fe-2S]-[ferredoxin] + S-adenosyl-L-homocysteine</text>
        <dbReference type="Rhea" id="RHEA:42916"/>
        <dbReference type="Rhea" id="RHEA-COMP:10000"/>
        <dbReference type="Rhea" id="RHEA-COMP:10001"/>
        <dbReference type="Rhea" id="RHEA-COMP:10152"/>
        <dbReference type="Rhea" id="RHEA-COMP:10282"/>
        <dbReference type="ChEBI" id="CHEBI:17319"/>
        <dbReference type="ChEBI" id="CHEBI:33737"/>
        <dbReference type="ChEBI" id="CHEBI:33738"/>
        <dbReference type="ChEBI" id="CHEBI:57844"/>
        <dbReference type="ChEBI" id="CHEBI:57856"/>
        <dbReference type="ChEBI" id="CHEBI:59789"/>
        <dbReference type="ChEBI" id="CHEBI:74411"/>
        <dbReference type="ChEBI" id="CHEBI:74497"/>
        <dbReference type="EC" id="2.1.1.192"/>
    </reaction>
</comment>
<evidence type="ECO:0000256" key="8">
    <source>
        <dbReference type="ARBA" id="ARBA00022691"/>
    </source>
</evidence>
<name>W7YCE0_9BACT</name>
<accession>W7YCE0</accession>
<dbReference type="eggNOG" id="COG0820">
    <property type="taxonomic scope" value="Bacteria"/>
</dbReference>
<evidence type="ECO:0000256" key="11">
    <source>
        <dbReference type="ARBA" id="ARBA00023004"/>
    </source>
</evidence>
<dbReference type="InterPro" id="IPR058240">
    <property type="entry name" value="rSAM_sf"/>
</dbReference>
<feature type="binding site" evidence="14">
    <location>
        <begin position="159"/>
        <end position="160"/>
    </location>
    <ligand>
        <name>S-adenosyl-L-methionine</name>
        <dbReference type="ChEBI" id="CHEBI:59789"/>
    </ligand>
</feature>
<comment type="similarity">
    <text evidence="2 14">Belongs to the radical SAM superfamily. RlmN family.</text>
</comment>
<dbReference type="SUPFAM" id="SSF102114">
    <property type="entry name" value="Radical SAM enzymes"/>
    <property type="match status" value="1"/>
</dbReference>
<dbReference type="GO" id="GO:0000049">
    <property type="term" value="F:tRNA binding"/>
    <property type="evidence" value="ECO:0007669"/>
    <property type="project" value="UniProtKB-UniRule"/>
</dbReference>
<feature type="binding site" evidence="14">
    <location>
        <position position="191"/>
    </location>
    <ligand>
        <name>S-adenosyl-L-methionine</name>
        <dbReference type="ChEBI" id="CHEBI:59789"/>
    </ligand>
</feature>
<feature type="binding site" evidence="14">
    <location>
        <begin position="213"/>
        <end position="215"/>
    </location>
    <ligand>
        <name>S-adenosyl-L-methionine</name>
        <dbReference type="ChEBI" id="CHEBI:59789"/>
    </ligand>
</feature>
<keyword evidence="8 14" id="KW-0949">S-adenosyl-L-methionine</keyword>
<dbReference type="InterPro" id="IPR004383">
    <property type="entry name" value="rRNA_lsu_MTrfase_RlmN/Cfr"/>
</dbReference>
<feature type="domain" description="Radical SAM core" evidence="15">
    <location>
        <begin position="100"/>
        <end position="327"/>
    </location>
</feature>
<dbReference type="Gene3D" id="3.20.20.70">
    <property type="entry name" value="Aldolase class I"/>
    <property type="match status" value="1"/>
</dbReference>
<dbReference type="GO" id="GO:0070040">
    <property type="term" value="F:rRNA (adenine(2503)-C2-)-methyltransferase activity"/>
    <property type="evidence" value="ECO:0007669"/>
    <property type="project" value="UniProtKB-UniRule"/>
</dbReference>
<evidence type="ECO:0000256" key="2">
    <source>
        <dbReference type="ARBA" id="ARBA00007544"/>
    </source>
</evidence>
<keyword evidence="6 14" id="KW-0489">Methyltransferase</keyword>
<evidence type="ECO:0000259" key="15">
    <source>
        <dbReference type="PROSITE" id="PS51918"/>
    </source>
</evidence>
<dbReference type="HAMAP" id="MF_01849">
    <property type="entry name" value="RNA_methyltr_RlmN"/>
    <property type="match status" value="1"/>
</dbReference>
<dbReference type="GO" id="GO:0046872">
    <property type="term" value="F:metal ion binding"/>
    <property type="evidence" value="ECO:0007669"/>
    <property type="project" value="UniProtKB-KW"/>
</dbReference>
<organism evidence="16 17">
    <name type="scientific">Saccharicrinis fermentans DSM 9555 = JCM 21142</name>
    <dbReference type="NCBI Taxonomy" id="869213"/>
    <lineage>
        <taxon>Bacteria</taxon>
        <taxon>Pseudomonadati</taxon>
        <taxon>Bacteroidota</taxon>
        <taxon>Bacteroidia</taxon>
        <taxon>Marinilabiliales</taxon>
        <taxon>Marinilabiliaceae</taxon>
        <taxon>Saccharicrinis</taxon>
    </lineage>
</organism>
<keyword evidence="10 14" id="KW-0479">Metal-binding</keyword>
<dbReference type="GO" id="GO:0002935">
    <property type="term" value="F:tRNA (adenine(37)-C2)-methyltransferase activity"/>
    <property type="evidence" value="ECO:0007669"/>
    <property type="project" value="UniProtKB-UniRule"/>
</dbReference>
<keyword evidence="9 14" id="KW-0819">tRNA processing</keyword>
<feature type="active site" description="Proton acceptor" evidence="14">
    <location>
        <position position="94"/>
    </location>
</feature>
<evidence type="ECO:0000256" key="3">
    <source>
        <dbReference type="ARBA" id="ARBA00022485"/>
    </source>
</evidence>
<dbReference type="SFLD" id="SFLDS00029">
    <property type="entry name" value="Radical_SAM"/>
    <property type="match status" value="1"/>
</dbReference>
<keyword evidence="5 14" id="KW-0698">rRNA processing</keyword>
<feature type="active site" description="S-methylcysteine intermediate" evidence="14">
    <location>
        <position position="332"/>
    </location>
</feature>
<dbReference type="InterPro" id="IPR007197">
    <property type="entry name" value="rSAM"/>
</dbReference>
<keyword evidence="12 14" id="KW-0411">Iron-sulfur</keyword>
<evidence type="ECO:0000256" key="5">
    <source>
        <dbReference type="ARBA" id="ARBA00022552"/>
    </source>
</evidence>
<dbReference type="GO" id="GO:0030488">
    <property type="term" value="P:tRNA methylation"/>
    <property type="evidence" value="ECO:0007669"/>
    <property type="project" value="UniProtKB-UniRule"/>
</dbReference>
<dbReference type="NCBIfam" id="TIGR00048">
    <property type="entry name" value="rRNA_mod_RlmN"/>
    <property type="match status" value="1"/>
</dbReference>
<dbReference type="EC" id="2.1.1.192" evidence="14"/>
<keyword evidence="11 14" id="KW-0408">Iron</keyword>
<dbReference type="InterPro" id="IPR048641">
    <property type="entry name" value="RlmN_N"/>
</dbReference>
<comment type="caution">
    <text evidence="16">The sequence shown here is derived from an EMBL/GenBank/DDBJ whole genome shotgun (WGS) entry which is preliminary data.</text>
</comment>
<dbReference type="PROSITE" id="PS51918">
    <property type="entry name" value="RADICAL_SAM"/>
    <property type="match status" value="1"/>
</dbReference>
<dbReference type="InterPro" id="IPR040072">
    <property type="entry name" value="Methyltransferase_A"/>
</dbReference>
<feature type="binding site" evidence="14">
    <location>
        <position position="114"/>
    </location>
    <ligand>
        <name>[4Fe-4S] cluster</name>
        <dbReference type="ChEBI" id="CHEBI:49883"/>
        <note>4Fe-4S-S-AdoMet</note>
    </ligand>
</feature>
<dbReference type="AlphaFoldDB" id="W7YCE0"/>
<dbReference type="SFLD" id="SFLDG01062">
    <property type="entry name" value="methyltransferase_(Class_A)"/>
    <property type="match status" value="1"/>
</dbReference>
<evidence type="ECO:0000256" key="13">
    <source>
        <dbReference type="ARBA" id="ARBA00023157"/>
    </source>
</evidence>
<keyword evidence="7 14" id="KW-0808">Transferase</keyword>
<sequence length="349" mass="39895">MIMEKEALFGKTLEELKTVVKEHGFPAFTAKQIADWLYKKKVSTIDDMLNLSKKNREILNEKYQIGLSPFDNVQESVDGTKKYLFQTSTRQFIEAAYIPSENRKTLCVSSQVGCKMGCLFCMTGKQGFQKNLSAGEILNQMVSISECDELTNLVYMGMGEPMDNIIEVLKSLEIITSEWGFAWSPRRINVSTIGVVPAMRRFIEESECHLAISMHSPFNDQRKELMPIENVYPIEAVIETLKEYDFGRQRRISFEYIMFEGVNDTKEHANELVRLVDGLKSRVNLIKFHPIPDTPLTGSQHNTMEAFKNILEKKGVITTIRKSRGEDIYAACGLLSTKKLLKEDLEKDF</sequence>
<evidence type="ECO:0000313" key="17">
    <source>
        <dbReference type="Proteomes" id="UP000019402"/>
    </source>
</evidence>
<feature type="binding site" evidence="14">
    <location>
        <position position="118"/>
    </location>
    <ligand>
        <name>[4Fe-4S] cluster</name>
        <dbReference type="ChEBI" id="CHEBI:49883"/>
        <note>4Fe-4S-S-AdoMet</note>
    </ligand>
</feature>
<evidence type="ECO:0000256" key="10">
    <source>
        <dbReference type="ARBA" id="ARBA00022723"/>
    </source>
</evidence>
<dbReference type="OrthoDB" id="9793973at2"/>
<evidence type="ECO:0000256" key="1">
    <source>
        <dbReference type="ARBA" id="ARBA00004496"/>
    </source>
</evidence>
<evidence type="ECO:0000313" key="16">
    <source>
        <dbReference type="EMBL" id="GAF05138.1"/>
    </source>
</evidence>
<comment type="subcellular location">
    <subcellularLocation>
        <location evidence="1 14">Cytoplasm</location>
    </subcellularLocation>
</comment>
<dbReference type="Gene3D" id="1.10.150.530">
    <property type="match status" value="1"/>
</dbReference>
<comment type="catalytic activity">
    <reaction evidence="14">
        <text>adenosine(37) in tRNA + 2 reduced [2Fe-2S]-[ferredoxin] + 2 S-adenosyl-L-methionine = 2-methyladenosine(37) in tRNA + 5'-deoxyadenosine + L-methionine + 2 oxidized [2Fe-2S]-[ferredoxin] + S-adenosyl-L-homocysteine</text>
        <dbReference type="Rhea" id="RHEA:43332"/>
        <dbReference type="Rhea" id="RHEA-COMP:10000"/>
        <dbReference type="Rhea" id="RHEA-COMP:10001"/>
        <dbReference type="Rhea" id="RHEA-COMP:10162"/>
        <dbReference type="Rhea" id="RHEA-COMP:10485"/>
        <dbReference type="ChEBI" id="CHEBI:17319"/>
        <dbReference type="ChEBI" id="CHEBI:33737"/>
        <dbReference type="ChEBI" id="CHEBI:33738"/>
        <dbReference type="ChEBI" id="CHEBI:57844"/>
        <dbReference type="ChEBI" id="CHEBI:57856"/>
        <dbReference type="ChEBI" id="CHEBI:59789"/>
        <dbReference type="ChEBI" id="CHEBI:74411"/>
        <dbReference type="ChEBI" id="CHEBI:74497"/>
        <dbReference type="EC" id="2.1.1.192"/>
    </reaction>
</comment>
<keyword evidence="13 14" id="KW-1015">Disulfide bond</keyword>
<dbReference type="GO" id="GO:0019843">
    <property type="term" value="F:rRNA binding"/>
    <property type="evidence" value="ECO:0007669"/>
    <property type="project" value="UniProtKB-UniRule"/>
</dbReference>
<dbReference type="Pfam" id="PF21016">
    <property type="entry name" value="RlmN_N"/>
    <property type="match status" value="1"/>
</dbReference>
<evidence type="ECO:0000256" key="9">
    <source>
        <dbReference type="ARBA" id="ARBA00022694"/>
    </source>
</evidence>
<proteinExistence type="inferred from homology"/>
<comment type="cofactor">
    <cofactor evidence="14">
        <name>[4Fe-4S] cluster</name>
        <dbReference type="ChEBI" id="CHEBI:49883"/>
    </cofactor>
    <text evidence="14">Binds 1 [4Fe-4S] cluster. The cluster is coordinated with 3 cysteines and an exchangeable S-adenosyl-L-methionine.</text>
</comment>
<feature type="binding site" evidence="14">
    <location>
        <position position="289"/>
    </location>
    <ligand>
        <name>S-adenosyl-L-methionine</name>
        <dbReference type="ChEBI" id="CHEBI:59789"/>
    </ligand>
</feature>
<protein>
    <recommendedName>
        <fullName evidence="14">Probable dual-specificity RNA methyltransferase RlmN</fullName>
        <ecNumber evidence="14">2.1.1.192</ecNumber>
    </recommendedName>
    <alternativeName>
        <fullName evidence="14">23S rRNA (adenine(2503)-C(2))-methyltransferase</fullName>
    </alternativeName>
    <alternativeName>
        <fullName evidence="14">23S rRNA m2A2503 methyltransferase</fullName>
    </alternativeName>
    <alternativeName>
        <fullName evidence="14">Ribosomal RNA large subunit methyltransferase N</fullName>
    </alternativeName>
    <alternativeName>
        <fullName evidence="14">tRNA (adenine(37)-C(2))-methyltransferase</fullName>
    </alternativeName>
    <alternativeName>
        <fullName evidence="14">tRNA m2A37 methyltransferase</fullName>
    </alternativeName>
</protein>
<gene>
    <name evidence="14" type="primary">rlmN</name>
    <name evidence="16" type="ORF">JCM21142_93862</name>
</gene>
<dbReference type="GO" id="GO:0005737">
    <property type="term" value="C:cytoplasm"/>
    <property type="evidence" value="ECO:0007669"/>
    <property type="project" value="UniProtKB-SubCell"/>
</dbReference>
<dbReference type="InterPro" id="IPR027492">
    <property type="entry name" value="RNA_MTrfase_RlmN"/>
</dbReference>
<dbReference type="PANTHER" id="PTHR30544">
    <property type="entry name" value="23S RRNA METHYLTRANSFERASE"/>
    <property type="match status" value="1"/>
</dbReference>
<keyword evidence="3 14" id="KW-0004">4Fe-4S</keyword>
<comment type="function">
    <text evidence="14">Specifically methylates position 2 of adenine 2503 in 23S rRNA and position 2 of adenine 37 in tRNAs.</text>
</comment>
<dbReference type="Pfam" id="PF04055">
    <property type="entry name" value="Radical_SAM"/>
    <property type="match status" value="1"/>
</dbReference>
<feature type="binding site" evidence="14">
    <location>
        <position position="121"/>
    </location>
    <ligand>
        <name>[4Fe-4S] cluster</name>
        <dbReference type="ChEBI" id="CHEBI:49883"/>
        <note>4Fe-4S-S-AdoMet</note>
    </ligand>
</feature>
<dbReference type="PANTHER" id="PTHR30544:SF5">
    <property type="entry name" value="RADICAL SAM CORE DOMAIN-CONTAINING PROTEIN"/>
    <property type="match status" value="1"/>
</dbReference>
<dbReference type="InterPro" id="IPR013785">
    <property type="entry name" value="Aldolase_TIM"/>
</dbReference>
<dbReference type="GO" id="GO:0070475">
    <property type="term" value="P:rRNA base methylation"/>
    <property type="evidence" value="ECO:0007669"/>
    <property type="project" value="UniProtKB-UniRule"/>
</dbReference>
<dbReference type="PIRSF" id="PIRSF006004">
    <property type="entry name" value="CHP00048"/>
    <property type="match status" value="1"/>
</dbReference>